<sequence length="34" mass="3881">VVKLIMKLLEKKKEARVPSGERLVMAVDVILSRM</sequence>
<gene>
    <name evidence="1" type="ORF">S01H1_85202</name>
</gene>
<feature type="non-terminal residue" evidence="1">
    <location>
        <position position="1"/>
    </location>
</feature>
<accession>X0ZIX5</accession>
<proteinExistence type="predicted"/>
<dbReference type="EMBL" id="BARS01058420">
    <property type="protein sequence ID" value="GAG48276.1"/>
    <property type="molecule type" value="Genomic_DNA"/>
</dbReference>
<comment type="caution">
    <text evidence="1">The sequence shown here is derived from an EMBL/GenBank/DDBJ whole genome shotgun (WGS) entry which is preliminary data.</text>
</comment>
<dbReference type="AlphaFoldDB" id="X0ZIX5"/>
<organism evidence="1">
    <name type="scientific">marine sediment metagenome</name>
    <dbReference type="NCBI Taxonomy" id="412755"/>
    <lineage>
        <taxon>unclassified sequences</taxon>
        <taxon>metagenomes</taxon>
        <taxon>ecological metagenomes</taxon>
    </lineage>
</organism>
<name>X0ZIX5_9ZZZZ</name>
<protein>
    <submittedName>
        <fullName evidence="1">Uncharacterized protein</fullName>
    </submittedName>
</protein>
<evidence type="ECO:0000313" key="1">
    <source>
        <dbReference type="EMBL" id="GAG48276.1"/>
    </source>
</evidence>
<reference evidence="1" key="1">
    <citation type="journal article" date="2014" name="Front. Microbiol.">
        <title>High frequency of phylogenetically diverse reductive dehalogenase-homologous genes in deep subseafloor sedimentary metagenomes.</title>
        <authorList>
            <person name="Kawai M."/>
            <person name="Futagami T."/>
            <person name="Toyoda A."/>
            <person name="Takaki Y."/>
            <person name="Nishi S."/>
            <person name="Hori S."/>
            <person name="Arai W."/>
            <person name="Tsubouchi T."/>
            <person name="Morono Y."/>
            <person name="Uchiyama I."/>
            <person name="Ito T."/>
            <person name="Fujiyama A."/>
            <person name="Inagaki F."/>
            <person name="Takami H."/>
        </authorList>
    </citation>
    <scope>NUCLEOTIDE SEQUENCE</scope>
    <source>
        <strain evidence="1">Expedition CK06-06</strain>
    </source>
</reference>